<comment type="similarity">
    <text evidence="2">Belongs to the phosphohexose mutase family.</text>
</comment>
<comment type="cofactor">
    <cofactor evidence="1">
        <name>Mg(2+)</name>
        <dbReference type="ChEBI" id="CHEBI:18420"/>
    </cofactor>
</comment>
<evidence type="ECO:0000259" key="9">
    <source>
        <dbReference type="Pfam" id="PF02880"/>
    </source>
</evidence>
<evidence type="ECO:0000256" key="6">
    <source>
        <dbReference type="ARBA" id="ARBA00023235"/>
    </source>
</evidence>
<dbReference type="InterPro" id="IPR005841">
    <property type="entry name" value="Alpha-D-phosphohexomutase_SF"/>
</dbReference>
<dbReference type="PROSITE" id="PS00710">
    <property type="entry name" value="PGM_PMM"/>
    <property type="match status" value="1"/>
</dbReference>
<accession>T1CQ58</accession>
<dbReference type="Gene3D" id="3.40.120.10">
    <property type="entry name" value="Alpha-D-Glucose-1,6-Bisphosphate, subunit A, domain 3"/>
    <property type="match status" value="3"/>
</dbReference>
<evidence type="ECO:0000313" key="11">
    <source>
        <dbReference type="Proteomes" id="UP000018031"/>
    </source>
</evidence>
<evidence type="ECO:0000313" key="10">
    <source>
        <dbReference type="EMBL" id="GAD05982.1"/>
    </source>
</evidence>
<dbReference type="GO" id="GO:0008973">
    <property type="term" value="F:phosphopentomutase activity"/>
    <property type="evidence" value="ECO:0007669"/>
    <property type="project" value="TreeGrafter"/>
</dbReference>
<dbReference type="CDD" id="cd05799">
    <property type="entry name" value="PGM2"/>
    <property type="match status" value="1"/>
</dbReference>
<dbReference type="Proteomes" id="UP000018031">
    <property type="component" value="Unassembled WGS sequence"/>
</dbReference>
<keyword evidence="5" id="KW-0460">Magnesium</keyword>
<comment type="caution">
    <text evidence="10">The sequence shown here is derived from an EMBL/GenBank/DDBJ whole genome shotgun (WGS) entry which is preliminary data.</text>
</comment>
<feature type="domain" description="Alpha-D-phosphohexomutase alpha/beta/alpha" evidence="7">
    <location>
        <begin position="92"/>
        <end position="230"/>
    </location>
</feature>
<dbReference type="AlphaFoldDB" id="T1CQ58"/>
<dbReference type="Pfam" id="PF02879">
    <property type="entry name" value="PGM_PMM_II"/>
    <property type="match status" value="1"/>
</dbReference>
<dbReference type="GO" id="GO:0004614">
    <property type="term" value="F:phosphoglucomutase activity"/>
    <property type="evidence" value="ECO:0007669"/>
    <property type="project" value="UniProtKB-EC"/>
</dbReference>
<protein>
    <submittedName>
        <fullName evidence="10">Phosphoglucomutase</fullName>
        <ecNumber evidence="10">5.4.2.2</ecNumber>
    </submittedName>
</protein>
<evidence type="ECO:0000259" key="7">
    <source>
        <dbReference type="Pfam" id="PF02878"/>
    </source>
</evidence>
<sequence length="625" mass="69589">MNDRETVTICYDTEGIEAANRSGSIAPKCYLCSIDNNLDYNMDTNQLLQEVRAKANGWLGEAYDAETQAKVREMLDSEDTTELIESFYKDLEFGTGGLRGIMGAGSNRMNRYTVGAATQGLANYLKKEFASSDRISVAIGYDCRHNSRQFAQTVAEIFTANGIYVYLFEALRPTPEVSYAIRRLGCQSGVMVTASHNPPEYNGYKVYWSDGAQVIAPHDQSIIAEVGKISSVDEIRFQGDSSMITLLGEEMDNDFIAKVKSLSLSPESVQRHKDLAIVYTPIHGTGGTIVPKALRAFGFENILNVPEQDVISGDFPTVVSPNPEEPAALKMAIERANETKANMVLASDPDGDRIGVAVRNKEGEMVLMNGNEICALLTYYSIARRKEKGELAPNDYVVKTIVTTELIKAIADDYQVQLFDCYTGFKWIADVVRKNEVLGKRYIGGGEESYGFLWEDFIRDKSSVSACCIFAEMAAWALDKGLTIYELMRSLYVKYGFYKEVGVSIVRKGRTGAQEIAEMMRKYREQPMTQIAGSPIVEILDYQSLEKRDLRSGKTEKFEMPATSNVLQYKSEDGSKLSIRPSGTEPKIKYYIGLRRPVANELELDTAYKTAEEAVAKVRKDLGNI</sequence>
<dbReference type="SUPFAM" id="SSF55957">
    <property type="entry name" value="Phosphoglucomutase, C-terminal domain"/>
    <property type="match status" value="1"/>
</dbReference>
<dbReference type="EC" id="5.4.2.2" evidence="10"/>
<gene>
    <name evidence="10" type="ORF">PORCRE_1696</name>
</gene>
<reference evidence="11" key="1">
    <citation type="journal article" date="2013" name="Genome">
        <title>Draft Genome Sequences of Porphyromonas crevioricanis JCM 15906T and Porphyromonas cansulci JCM 13913T Isolated from a Canine Oral Cavity.</title>
        <authorList>
            <person name="Sakamoto M."/>
            <person name="Tanaka N."/>
            <person name="Shiwa Y."/>
            <person name="Yoshikawa H."/>
            <person name="Ohkuma M."/>
        </authorList>
    </citation>
    <scope>NUCLEOTIDE SEQUENCE [LARGE SCALE GENOMIC DNA]</scope>
    <source>
        <strain evidence="11">JCM 15906</strain>
    </source>
</reference>
<dbReference type="PRINTS" id="PR00509">
    <property type="entry name" value="PGMPMM"/>
</dbReference>
<dbReference type="Gene3D" id="3.30.310.50">
    <property type="entry name" value="Alpha-D-phosphohexomutase, C-terminal domain"/>
    <property type="match status" value="1"/>
</dbReference>
<dbReference type="Pfam" id="PF02880">
    <property type="entry name" value="PGM_PMM_III"/>
    <property type="match status" value="1"/>
</dbReference>
<dbReference type="GO" id="GO:0006166">
    <property type="term" value="P:purine ribonucleoside salvage"/>
    <property type="evidence" value="ECO:0007669"/>
    <property type="project" value="TreeGrafter"/>
</dbReference>
<dbReference type="EMBL" id="BAOU01000048">
    <property type="protein sequence ID" value="GAD05982.1"/>
    <property type="molecule type" value="Genomic_DNA"/>
</dbReference>
<dbReference type="PANTHER" id="PTHR45745:SF1">
    <property type="entry name" value="PHOSPHOGLUCOMUTASE 2B-RELATED"/>
    <property type="match status" value="1"/>
</dbReference>
<reference evidence="10 11" key="2">
    <citation type="journal article" date="2013" name="Genome Announc.">
        <title>Draft Genome Sequences of Porphyromonas crevioricanis JCM 15906T and Porphyromonas cansulci JCM 13913T Isolated from a Canine Oral Cavity.</title>
        <authorList>
            <person name="Sakamoto M."/>
            <person name="Tanaka N."/>
            <person name="Shiwa Y."/>
            <person name="Yoshikawa H."/>
            <person name="Ohkuma M."/>
        </authorList>
    </citation>
    <scope>NUCLEOTIDE SEQUENCE [LARGE SCALE GENOMIC DNA]</scope>
    <source>
        <strain evidence="10 11">JCM 15906</strain>
    </source>
</reference>
<dbReference type="InterPro" id="IPR036900">
    <property type="entry name" value="A-D-PHexomutase_C_sf"/>
</dbReference>
<dbReference type="GO" id="GO:0005975">
    <property type="term" value="P:carbohydrate metabolic process"/>
    <property type="evidence" value="ECO:0007669"/>
    <property type="project" value="InterPro"/>
</dbReference>
<dbReference type="InterPro" id="IPR016066">
    <property type="entry name" value="A-D-PHexomutase_CS"/>
</dbReference>
<evidence type="ECO:0000256" key="4">
    <source>
        <dbReference type="ARBA" id="ARBA00022723"/>
    </source>
</evidence>
<feature type="domain" description="Alpha-D-phosphohexomutase alpha/beta/alpha" evidence="8">
    <location>
        <begin position="256"/>
        <end position="360"/>
    </location>
</feature>
<evidence type="ECO:0000259" key="8">
    <source>
        <dbReference type="Pfam" id="PF02879"/>
    </source>
</evidence>
<dbReference type="SUPFAM" id="SSF53738">
    <property type="entry name" value="Phosphoglucomutase, first 3 domains"/>
    <property type="match status" value="3"/>
</dbReference>
<dbReference type="InterPro" id="IPR005844">
    <property type="entry name" value="A-D-PHexomutase_a/b/a-I"/>
</dbReference>
<dbReference type="InterPro" id="IPR005846">
    <property type="entry name" value="A-D-PHexomutase_a/b/a-III"/>
</dbReference>
<keyword evidence="6 10" id="KW-0413">Isomerase</keyword>
<dbReference type="GO" id="GO:0000287">
    <property type="term" value="F:magnesium ion binding"/>
    <property type="evidence" value="ECO:0007669"/>
    <property type="project" value="InterPro"/>
</dbReference>
<dbReference type="Pfam" id="PF02878">
    <property type="entry name" value="PGM_PMM_I"/>
    <property type="match status" value="1"/>
</dbReference>
<evidence type="ECO:0000256" key="5">
    <source>
        <dbReference type="ARBA" id="ARBA00022842"/>
    </source>
</evidence>
<dbReference type="PANTHER" id="PTHR45745">
    <property type="entry name" value="PHOSPHOMANNOMUTASE 45A"/>
    <property type="match status" value="1"/>
</dbReference>
<evidence type="ECO:0000256" key="1">
    <source>
        <dbReference type="ARBA" id="ARBA00001946"/>
    </source>
</evidence>
<proteinExistence type="inferred from homology"/>
<keyword evidence="4" id="KW-0479">Metal-binding</keyword>
<keyword evidence="3" id="KW-0597">Phosphoprotein</keyword>
<feature type="domain" description="Alpha-D-phosphohexomutase alpha/beta/alpha" evidence="9">
    <location>
        <begin position="369"/>
        <end position="495"/>
    </location>
</feature>
<dbReference type="InterPro" id="IPR016055">
    <property type="entry name" value="A-D-PHexomutase_a/b/a-I/II/III"/>
</dbReference>
<organism evidence="10 11">
    <name type="scientific">Porphyromonas crevioricanis JCM 15906</name>
    <dbReference type="NCBI Taxonomy" id="1305617"/>
    <lineage>
        <taxon>Bacteria</taxon>
        <taxon>Pseudomonadati</taxon>
        <taxon>Bacteroidota</taxon>
        <taxon>Bacteroidia</taxon>
        <taxon>Bacteroidales</taxon>
        <taxon>Porphyromonadaceae</taxon>
        <taxon>Porphyromonas</taxon>
    </lineage>
</organism>
<evidence type="ECO:0000256" key="2">
    <source>
        <dbReference type="ARBA" id="ARBA00010231"/>
    </source>
</evidence>
<evidence type="ECO:0000256" key="3">
    <source>
        <dbReference type="ARBA" id="ARBA00022553"/>
    </source>
</evidence>
<dbReference type="InterPro" id="IPR005845">
    <property type="entry name" value="A-D-PHexomutase_a/b/a-II"/>
</dbReference>
<name>T1CQ58_9PORP</name>